<dbReference type="SUPFAM" id="SSF56349">
    <property type="entry name" value="DNA breaking-rejoining enzymes"/>
    <property type="match status" value="1"/>
</dbReference>
<evidence type="ECO:0000313" key="3">
    <source>
        <dbReference type="Proteomes" id="UP000182517"/>
    </source>
</evidence>
<gene>
    <name evidence="2" type="ORF">A7E78_04795</name>
</gene>
<keyword evidence="3" id="KW-1185">Reference proteome</keyword>
<dbReference type="InterPro" id="IPR013762">
    <property type="entry name" value="Integrase-like_cat_sf"/>
</dbReference>
<keyword evidence="1" id="KW-0233">DNA recombination</keyword>
<organism evidence="2 3">
    <name type="scientific">Syntrophotalea acetylenivorans</name>
    <dbReference type="NCBI Taxonomy" id="1842532"/>
    <lineage>
        <taxon>Bacteria</taxon>
        <taxon>Pseudomonadati</taxon>
        <taxon>Thermodesulfobacteriota</taxon>
        <taxon>Desulfuromonadia</taxon>
        <taxon>Desulfuromonadales</taxon>
        <taxon>Syntrophotaleaceae</taxon>
        <taxon>Syntrophotalea</taxon>
    </lineage>
</organism>
<evidence type="ECO:0000256" key="1">
    <source>
        <dbReference type="ARBA" id="ARBA00023172"/>
    </source>
</evidence>
<dbReference type="GO" id="GO:0015074">
    <property type="term" value="P:DNA integration"/>
    <property type="evidence" value="ECO:0007669"/>
    <property type="project" value="InterPro"/>
</dbReference>
<dbReference type="EMBL" id="CP015519">
    <property type="protein sequence ID" value="APG27213.1"/>
    <property type="molecule type" value="Genomic_DNA"/>
</dbReference>
<dbReference type="InterPro" id="IPR011010">
    <property type="entry name" value="DNA_brk_join_enz"/>
</dbReference>
<accession>A0A1L3GMP6</accession>
<proteinExistence type="predicted"/>
<dbReference type="OrthoDB" id="6056793at2"/>
<sequence length="615" mass="70895">MTNLTWRKNIANVPTTKRRRGNEKIDTHQYDFDELGIARGGFFEAILIDASFPLDITISNQTRLMLVSLSNHTEGREILGAPIEDLSGKDIRRLYNLIEDHIETVDTIKDKSTASIHWRTLISRSGIFLGSGEVVCDVFFQTRFPSRNNSECKKQGVLNSQRLVMTQHEDEETLHDNVLGAMKGDLNLIEEACWESIEAYKEAACRHKKLRNEALEDWDLWKHEYYKIARRSGESASFEKKLTYKLATLHLQGFYIYKAFDERIFSKGSTIAFNAWELDNDGLFSSGRRGGKTDRAPAPELSKLGVDLIDQFLVSYYMPPPVVEAAEVLFLIYTGWNPDVVISITAENVTEIRACFEIQSVKSKNNQVFFKRVFERESPRFHEVISLLLDHNKNVERWWKRDNPSLFVHRIKRKKKHLFSTGGDSQHKRYLIQSYGLQGFSKKQLRDQVANIQYLETHDPFLVQETLGHGDIDMTKGYLNQHIIRIINEANIRRFVDKLAATITWAVNGVETVESRGMTVTDIDDRLLFPVGENEAQKHSICDDWIASAGTHTFEVGKAEIEHLKWQTKYYATHAARLKSSNPRRFLLYHVPRMLFCAAMQECVKNSKHSLLLDQ</sequence>
<dbReference type="AlphaFoldDB" id="A0A1L3GMP6"/>
<dbReference type="KEGG" id="pef:A7E78_04795"/>
<dbReference type="GO" id="GO:0003677">
    <property type="term" value="F:DNA binding"/>
    <property type="evidence" value="ECO:0007669"/>
    <property type="project" value="InterPro"/>
</dbReference>
<protein>
    <submittedName>
        <fullName evidence="2">Uncharacterized protein</fullName>
    </submittedName>
</protein>
<dbReference type="Proteomes" id="UP000182517">
    <property type="component" value="Chromosome"/>
</dbReference>
<dbReference type="RefSeq" id="WP_072283177.1">
    <property type="nucleotide sequence ID" value="NZ_CP015519.1"/>
</dbReference>
<dbReference type="Gene3D" id="1.10.443.10">
    <property type="entry name" value="Intergrase catalytic core"/>
    <property type="match status" value="1"/>
</dbReference>
<evidence type="ECO:0000313" key="2">
    <source>
        <dbReference type="EMBL" id="APG27213.1"/>
    </source>
</evidence>
<dbReference type="GO" id="GO:0006310">
    <property type="term" value="P:DNA recombination"/>
    <property type="evidence" value="ECO:0007669"/>
    <property type="project" value="UniProtKB-KW"/>
</dbReference>
<name>A0A1L3GMP6_9BACT</name>
<reference evidence="2 3" key="1">
    <citation type="journal article" date="2017" name="Genome Announc.">
        <title>Complete Genome Sequences of Two Acetylene-Fermenting Pelobacter acetylenicus Strains.</title>
        <authorList>
            <person name="Sutton J.M."/>
            <person name="Baesman S.M."/>
            <person name="Fierst J.L."/>
            <person name="Poret-Peterson A.T."/>
            <person name="Oremland R.S."/>
            <person name="Dunlap D.S."/>
            <person name="Akob D.M."/>
        </authorList>
    </citation>
    <scope>NUCLEOTIDE SEQUENCE [LARGE SCALE GENOMIC DNA]</scope>
    <source>
        <strain evidence="2 3">SFB93</strain>
    </source>
</reference>
<dbReference type="STRING" id="1842532.A7E78_04795"/>